<reference evidence="1" key="1">
    <citation type="submission" date="2021-05" db="EMBL/GenBank/DDBJ databases">
        <authorList>
            <person name="Scholz U."/>
            <person name="Mascher M."/>
            <person name="Fiebig A."/>
        </authorList>
    </citation>
    <scope>NUCLEOTIDE SEQUENCE [LARGE SCALE GENOMIC DNA]</scope>
</reference>
<protein>
    <submittedName>
        <fullName evidence="1">Uncharacterized protein</fullName>
    </submittedName>
</protein>
<name>A0ACD5ZT72_AVESA</name>
<dbReference type="Proteomes" id="UP001732700">
    <property type="component" value="Chromosome 7A"/>
</dbReference>
<accession>A0ACD5ZT72</accession>
<proteinExistence type="predicted"/>
<dbReference type="EnsemblPlants" id="AVESA.00010b.r2.7AG1219360.1">
    <property type="protein sequence ID" value="AVESA.00010b.r2.7AG1219360.1.CDS"/>
    <property type="gene ID" value="AVESA.00010b.r2.7AG1219360"/>
</dbReference>
<organism evidence="1 2">
    <name type="scientific">Avena sativa</name>
    <name type="common">Oat</name>
    <dbReference type="NCBI Taxonomy" id="4498"/>
    <lineage>
        <taxon>Eukaryota</taxon>
        <taxon>Viridiplantae</taxon>
        <taxon>Streptophyta</taxon>
        <taxon>Embryophyta</taxon>
        <taxon>Tracheophyta</taxon>
        <taxon>Spermatophyta</taxon>
        <taxon>Magnoliopsida</taxon>
        <taxon>Liliopsida</taxon>
        <taxon>Poales</taxon>
        <taxon>Poaceae</taxon>
        <taxon>BOP clade</taxon>
        <taxon>Pooideae</taxon>
        <taxon>Poodae</taxon>
        <taxon>Poeae</taxon>
        <taxon>Poeae Chloroplast Group 1 (Aveneae type)</taxon>
        <taxon>Aveninae</taxon>
        <taxon>Avena</taxon>
    </lineage>
</organism>
<reference evidence="1" key="2">
    <citation type="submission" date="2025-09" db="UniProtKB">
        <authorList>
            <consortium name="EnsemblPlants"/>
        </authorList>
    </citation>
    <scope>IDENTIFICATION</scope>
</reference>
<evidence type="ECO:0000313" key="1">
    <source>
        <dbReference type="EnsemblPlants" id="AVESA.00010b.r2.7AG1219360.1.CDS"/>
    </source>
</evidence>
<sequence>MREGKLYVPDTIVVSSRAEMVRAARRAARRAEPDVDISWRVSEVLPLKDVPALWMALSENRAADAERAFDENWYVNNPEMLVDKKAAYEFLEARLADLIMWRNYADASIDEVTEMLKMVSVDLDAHVKPPPMPIGYQTPQLGWSRKLDADPLVANQGDWKEHSAGVVQRQNARRSFYRDVSQYKYWLPQEAWVREQEAAQTTREFNREYLEIKRTALVALRDSIVNGIKKVKSRFRGRSKLGGGRIDYQTLFHDLSFIPGSSMATTEPKDNEERLVFSDSEDEKDEEEQAAEGEAAEEPPEEEDPFFES</sequence>
<keyword evidence="2" id="KW-1185">Reference proteome</keyword>
<evidence type="ECO:0000313" key="2">
    <source>
        <dbReference type="Proteomes" id="UP001732700"/>
    </source>
</evidence>